<dbReference type="eggNOG" id="COG1132">
    <property type="taxonomic scope" value="Bacteria"/>
</dbReference>
<feature type="transmembrane region" description="Helical" evidence="9">
    <location>
        <begin position="155"/>
        <end position="173"/>
    </location>
</feature>
<comment type="caution">
    <text evidence="12">The sequence shown here is derived from an EMBL/GenBank/DDBJ whole genome shotgun (WGS) entry which is preliminary data.</text>
</comment>
<dbReference type="SMART" id="SM00382">
    <property type="entry name" value="AAA"/>
    <property type="match status" value="1"/>
</dbReference>
<keyword evidence="4 9" id="KW-0812">Transmembrane</keyword>
<evidence type="ECO:0000256" key="1">
    <source>
        <dbReference type="ARBA" id="ARBA00004651"/>
    </source>
</evidence>
<reference evidence="12 13" key="1">
    <citation type="journal article" date="2012" name="PLoS ONE">
        <title>Functional divergence in the genus oenococcus as predicted by genome sequencing of the newly-described species, Oenococcus kitaharae.</title>
        <authorList>
            <person name="Borneman A.R."/>
            <person name="McCarthy J.M."/>
            <person name="Chambers P.J."/>
            <person name="Bartowsky E.J."/>
        </authorList>
    </citation>
    <scope>NUCLEOTIDE SEQUENCE [LARGE SCALE GENOMIC DNA]</scope>
    <source>
        <strain evidence="13">DSM17330</strain>
    </source>
</reference>
<dbReference type="Gene3D" id="1.20.1560.10">
    <property type="entry name" value="ABC transporter type 1, transmembrane domain"/>
    <property type="match status" value="1"/>
</dbReference>
<dbReference type="FunFam" id="3.40.50.300:FF:000854">
    <property type="entry name" value="Multidrug ABC transporter ATP-binding protein"/>
    <property type="match status" value="1"/>
</dbReference>
<dbReference type="InterPro" id="IPR027417">
    <property type="entry name" value="P-loop_NTPase"/>
</dbReference>
<evidence type="ECO:0000313" key="13">
    <source>
        <dbReference type="Proteomes" id="UP000004959"/>
    </source>
</evidence>
<evidence type="ECO:0000256" key="3">
    <source>
        <dbReference type="ARBA" id="ARBA00022475"/>
    </source>
</evidence>
<dbReference type="InterPro" id="IPR003593">
    <property type="entry name" value="AAA+_ATPase"/>
</dbReference>
<keyword evidence="6 12" id="KW-0067">ATP-binding</keyword>
<dbReference type="SUPFAM" id="SSF52540">
    <property type="entry name" value="P-loop containing nucleoside triphosphate hydrolases"/>
    <property type="match status" value="1"/>
</dbReference>
<feature type="transmembrane region" description="Helical" evidence="9">
    <location>
        <begin position="132"/>
        <end position="149"/>
    </location>
</feature>
<dbReference type="GO" id="GO:0016887">
    <property type="term" value="F:ATP hydrolysis activity"/>
    <property type="evidence" value="ECO:0007669"/>
    <property type="project" value="InterPro"/>
</dbReference>
<evidence type="ECO:0000256" key="5">
    <source>
        <dbReference type="ARBA" id="ARBA00022741"/>
    </source>
</evidence>
<dbReference type="PANTHER" id="PTHR43394:SF1">
    <property type="entry name" value="ATP-BINDING CASSETTE SUB-FAMILY B MEMBER 10, MITOCHONDRIAL"/>
    <property type="match status" value="1"/>
</dbReference>
<dbReference type="Pfam" id="PF00005">
    <property type="entry name" value="ABC_tran"/>
    <property type="match status" value="1"/>
</dbReference>
<keyword evidence="2" id="KW-0813">Transport</keyword>
<evidence type="ECO:0000256" key="2">
    <source>
        <dbReference type="ARBA" id="ARBA00022448"/>
    </source>
</evidence>
<keyword evidence="8 9" id="KW-0472">Membrane</keyword>
<name>G9WGM2_9LACO</name>
<dbReference type="CDD" id="cd18548">
    <property type="entry name" value="ABC_6TM_Tm287_like"/>
    <property type="match status" value="1"/>
</dbReference>
<dbReference type="PROSITE" id="PS50929">
    <property type="entry name" value="ABC_TM1F"/>
    <property type="match status" value="1"/>
</dbReference>
<feature type="domain" description="ABC transmembrane type-1" evidence="11">
    <location>
        <begin position="16"/>
        <end position="297"/>
    </location>
</feature>
<keyword evidence="5" id="KW-0547">Nucleotide-binding</keyword>
<evidence type="ECO:0000259" key="10">
    <source>
        <dbReference type="PROSITE" id="PS50893"/>
    </source>
</evidence>
<dbReference type="InterPro" id="IPR036640">
    <property type="entry name" value="ABC1_TM_sf"/>
</dbReference>
<organism evidence="12 13">
    <name type="scientific">Oenococcus kitaharae DSM 17330</name>
    <dbReference type="NCBI Taxonomy" id="1045004"/>
    <lineage>
        <taxon>Bacteria</taxon>
        <taxon>Bacillati</taxon>
        <taxon>Bacillota</taxon>
        <taxon>Bacilli</taxon>
        <taxon>Lactobacillales</taxon>
        <taxon>Lactobacillaceae</taxon>
        <taxon>Oenococcus</taxon>
    </lineage>
</organism>
<evidence type="ECO:0000256" key="4">
    <source>
        <dbReference type="ARBA" id="ARBA00022692"/>
    </source>
</evidence>
<comment type="subcellular location">
    <subcellularLocation>
        <location evidence="1">Cell membrane</location>
        <topology evidence="1">Multi-pass membrane protein</topology>
    </subcellularLocation>
</comment>
<dbReference type="InterPro" id="IPR039421">
    <property type="entry name" value="Type_1_exporter"/>
</dbReference>
<dbReference type="PANTHER" id="PTHR43394">
    <property type="entry name" value="ATP-DEPENDENT PERMEASE MDL1, MITOCHONDRIAL"/>
    <property type="match status" value="1"/>
</dbReference>
<feature type="domain" description="ABC transporter" evidence="10">
    <location>
        <begin position="330"/>
        <end position="566"/>
    </location>
</feature>
<accession>G9WGM2</accession>
<keyword evidence="13" id="KW-1185">Reference proteome</keyword>
<sequence>MFKLAFKNLNKLLVSFAFFCLFFQVAADLILPSITADIVNIGVVRKNIPYIWHTGLIMLAVSLLGIIGAVCNQLIAATSSQKLGVKLRHFLFAKITAMATADFTKIGEASLITRTTNDVVQMQNVTYSMLRMMVRAPMMLAGASLMAYFQSPQLMLVFVAAIPILAIVVLLIMRKSVPLFRKIQGLTDRINLVFREGLTGVRVIRAFNQDAFEQRRFARANGNLTDNAINAYVTTSLMSPTMTFIISASNIAIVWFGAHLIAGSQMPIGNLLSFITYATQMLFAFMQLSMIFVIVPRAQASAQRIQEVLAISDTILDSNNAQTVPNITSIRFAHVDFAFSHSAARVLKDINLQVGRGQTLAIIGGTGSGKSSLINLIPRLFDPTKGSVSINDIDIRQFRQSDLHEKIAFASQKSFLFQGTIRSNLHYGNPKASEEEMWQALHTAQADAFVKKQGGLDAPVEQNGQNFSGGQVQRLSIARAILKDADVYIFDDTFSALDFKTDALLRAALHKDSKINRAIKIIVAQRISTIADADRILLLEQGRISAFGTHTELLKTSTVYREIVNSQLHRVDAAAALSGDEHA</sequence>
<feature type="transmembrane region" description="Helical" evidence="9">
    <location>
        <begin position="51"/>
        <end position="76"/>
    </location>
</feature>
<dbReference type="STRING" id="336988.NT96_06930"/>
<dbReference type="AlphaFoldDB" id="G9WGM2"/>
<dbReference type="PROSITE" id="PS50893">
    <property type="entry name" value="ABC_TRANSPORTER_2"/>
    <property type="match status" value="1"/>
</dbReference>
<dbReference type="GO" id="GO:0005886">
    <property type="term" value="C:plasma membrane"/>
    <property type="evidence" value="ECO:0007669"/>
    <property type="project" value="UniProtKB-SubCell"/>
</dbReference>
<dbReference type="InterPro" id="IPR011527">
    <property type="entry name" value="ABC1_TM_dom"/>
</dbReference>
<evidence type="ECO:0000256" key="6">
    <source>
        <dbReference type="ARBA" id="ARBA00022840"/>
    </source>
</evidence>
<dbReference type="GO" id="GO:0005524">
    <property type="term" value="F:ATP binding"/>
    <property type="evidence" value="ECO:0007669"/>
    <property type="project" value="UniProtKB-KW"/>
</dbReference>
<dbReference type="SUPFAM" id="SSF90123">
    <property type="entry name" value="ABC transporter transmembrane region"/>
    <property type="match status" value="1"/>
</dbReference>
<dbReference type="PATRIC" id="fig|1045004.4.peg.1748"/>
<evidence type="ECO:0000256" key="8">
    <source>
        <dbReference type="ARBA" id="ARBA00023136"/>
    </source>
</evidence>
<keyword evidence="7 9" id="KW-1133">Transmembrane helix</keyword>
<dbReference type="InterPro" id="IPR003439">
    <property type="entry name" value="ABC_transporter-like_ATP-bd"/>
</dbReference>
<evidence type="ECO:0000313" key="12">
    <source>
        <dbReference type="EMBL" id="EHN59849.1"/>
    </source>
</evidence>
<proteinExistence type="predicted"/>
<dbReference type="EMBL" id="AFVZ01000001">
    <property type="protein sequence ID" value="EHN59849.1"/>
    <property type="molecule type" value="Genomic_DNA"/>
</dbReference>
<feature type="transmembrane region" description="Helical" evidence="9">
    <location>
        <begin position="242"/>
        <end position="262"/>
    </location>
</feature>
<evidence type="ECO:0000256" key="7">
    <source>
        <dbReference type="ARBA" id="ARBA00022989"/>
    </source>
</evidence>
<evidence type="ECO:0000256" key="9">
    <source>
        <dbReference type="SAM" id="Phobius"/>
    </source>
</evidence>
<gene>
    <name evidence="12" type="ORF">OKIT_1779</name>
</gene>
<keyword evidence="3" id="KW-1003">Cell membrane</keyword>
<protein>
    <submittedName>
        <fullName evidence="12">Lipid A export ATP-binding/permease protein</fullName>
    </submittedName>
</protein>
<dbReference type="Pfam" id="PF00664">
    <property type="entry name" value="ABC_membrane"/>
    <property type="match status" value="1"/>
</dbReference>
<dbReference type="OrthoDB" id="9770415at2"/>
<dbReference type="Gene3D" id="3.40.50.300">
    <property type="entry name" value="P-loop containing nucleotide triphosphate hydrolases"/>
    <property type="match status" value="1"/>
</dbReference>
<dbReference type="GO" id="GO:0015421">
    <property type="term" value="F:ABC-type oligopeptide transporter activity"/>
    <property type="evidence" value="ECO:0007669"/>
    <property type="project" value="TreeGrafter"/>
</dbReference>
<dbReference type="HOGENOM" id="CLU_000604_84_3_9"/>
<dbReference type="RefSeq" id="WP_007747122.1">
    <property type="nucleotide sequence ID" value="NZ_CM001398.1"/>
</dbReference>
<dbReference type="Proteomes" id="UP000004959">
    <property type="component" value="Chromosome"/>
</dbReference>
<feature type="transmembrane region" description="Helical" evidence="9">
    <location>
        <begin position="274"/>
        <end position="295"/>
    </location>
</feature>
<evidence type="ECO:0000259" key="11">
    <source>
        <dbReference type="PROSITE" id="PS50929"/>
    </source>
</evidence>